<dbReference type="AlphaFoldDB" id="A0A067SAZ7"/>
<keyword evidence="3" id="KW-1185">Reference proteome</keyword>
<feature type="region of interest" description="Disordered" evidence="1">
    <location>
        <begin position="78"/>
        <end position="99"/>
    </location>
</feature>
<reference evidence="3" key="1">
    <citation type="journal article" date="2014" name="Proc. Natl. Acad. Sci. U.S.A.">
        <title>Extensive sampling of basidiomycete genomes demonstrates inadequacy of the white-rot/brown-rot paradigm for wood decay fungi.</title>
        <authorList>
            <person name="Riley R."/>
            <person name="Salamov A.A."/>
            <person name="Brown D.W."/>
            <person name="Nagy L.G."/>
            <person name="Floudas D."/>
            <person name="Held B.W."/>
            <person name="Levasseur A."/>
            <person name="Lombard V."/>
            <person name="Morin E."/>
            <person name="Otillar R."/>
            <person name="Lindquist E.A."/>
            <person name="Sun H."/>
            <person name="LaButti K.M."/>
            <person name="Schmutz J."/>
            <person name="Jabbour D."/>
            <person name="Luo H."/>
            <person name="Baker S.E."/>
            <person name="Pisabarro A.G."/>
            <person name="Walton J.D."/>
            <person name="Blanchette R.A."/>
            <person name="Henrissat B."/>
            <person name="Martin F."/>
            <person name="Cullen D."/>
            <person name="Hibbett D.S."/>
            <person name="Grigoriev I.V."/>
        </authorList>
    </citation>
    <scope>NUCLEOTIDE SEQUENCE [LARGE SCALE GENOMIC DNA]</scope>
    <source>
        <strain evidence="3">CBS 339.88</strain>
    </source>
</reference>
<evidence type="ECO:0000313" key="2">
    <source>
        <dbReference type="EMBL" id="KDR68100.1"/>
    </source>
</evidence>
<evidence type="ECO:0000313" key="3">
    <source>
        <dbReference type="Proteomes" id="UP000027222"/>
    </source>
</evidence>
<protein>
    <submittedName>
        <fullName evidence="2">Uncharacterized protein</fullName>
    </submittedName>
</protein>
<feature type="region of interest" description="Disordered" evidence="1">
    <location>
        <begin position="1"/>
        <end position="22"/>
    </location>
</feature>
<feature type="compositionally biased region" description="Low complexity" evidence="1">
    <location>
        <begin position="90"/>
        <end position="99"/>
    </location>
</feature>
<dbReference type="EMBL" id="KL142410">
    <property type="protein sequence ID" value="KDR68100.1"/>
    <property type="molecule type" value="Genomic_DNA"/>
</dbReference>
<dbReference type="HOGENOM" id="CLU_1408867_0_0_1"/>
<name>A0A067SAZ7_GALM3</name>
<evidence type="ECO:0000256" key="1">
    <source>
        <dbReference type="SAM" id="MobiDB-lite"/>
    </source>
</evidence>
<proteinExistence type="predicted"/>
<organism evidence="2 3">
    <name type="scientific">Galerina marginata (strain CBS 339.88)</name>
    <dbReference type="NCBI Taxonomy" id="685588"/>
    <lineage>
        <taxon>Eukaryota</taxon>
        <taxon>Fungi</taxon>
        <taxon>Dikarya</taxon>
        <taxon>Basidiomycota</taxon>
        <taxon>Agaricomycotina</taxon>
        <taxon>Agaricomycetes</taxon>
        <taxon>Agaricomycetidae</taxon>
        <taxon>Agaricales</taxon>
        <taxon>Agaricineae</taxon>
        <taxon>Strophariaceae</taxon>
        <taxon>Galerina</taxon>
    </lineage>
</organism>
<dbReference type="Proteomes" id="UP000027222">
    <property type="component" value="Unassembled WGS sequence"/>
</dbReference>
<gene>
    <name evidence="2" type="ORF">GALMADRAFT_1051650</name>
</gene>
<sequence>MDRPIDLTHARQRPYSPSQIGRSNTMRHGVRYTFLLIGLGLASCIIKHFPDCVARRPLVPDIRRGALTSGWRFDLTNRRTRDTRQQARKLQQGSGLSPRLSSLLSPSFSTSMTALGSGVLNGEYDALRIRGVVVTRARGRPSARTANRKKGKGIEQRTCCHRHIHPASGPLSPLAAAWNSFPGCMHLLFGFRE</sequence>
<accession>A0A067SAZ7</accession>